<dbReference type="Proteomes" id="UP000069272">
    <property type="component" value="Chromosome X"/>
</dbReference>
<dbReference type="OrthoDB" id="6090360at2759"/>
<dbReference type="AlphaFoldDB" id="A0A182FIU0"/>
<dbReference type="STRING" id="7167.A0A182FIU0"/>
<reference evidence="1" key="2">
    <citation type="submission" date="2022-08" db="UniProtKB">
        <authorList>
            <consortium name="EnsemblMetazoa"/>
        </authorList>
    </citation>
    <scope>IDENTIFICATION</scope>
    <source>
        <strain evidence="1">STECLA/ALBI9_A</strain>
    </source>
</reference>
<dbReference type="KEGG" id="aali:118465728"/>
<sequence>MKLYRCTLCLVVVLFASVWYARGQDFEERSLANVAKLQMQGKPLEALSVSLLGAYGDGSNQHLPEQSEESSRRLLPNMNYEQEGDNMLAWLGNAPVQPAGEMKRSWNRMNAVWGKRVNGGGRNAGWTRFGGSWGKREPGWNNLKGLWGKRAEKWDKLASAWGKRQEVSQSI</sequence>
<dbReference type="RefSeq" id="XP_035790078.1">
    <property type="nucleotide sequence ID" value="XM_035934185.1"/>
</dbReference>
<dbReference type="VEuPathDB" id="VectorBase:AALB006435"/>
<dbReference type="EnsemblMetazoa" id="AALB006435-RA">
    <property type="protein sequence ID" value="AALB006435-PA"/>
    <property type="gene ID" value="AALB006435"/>
</dbReference>
<dbReference type="CTD" id="4284"/>
<evidence type="ECO:0000313" key="2">
    <source>
        <dbReference type="Proteomes" id="UP000069272"/>
    </source>
</evidence>
<protein>
    <submittedName>
        <fullName evidence="1">Uncharacterized protein</fullName>
    </submittedName>
</protein>
<keyword evidence="2" id="KW-1185">Reference proteome</keyword>
<proteinExistence type="predicted"/>
<reference evidence="1 2" key="1">
    <citation type="journal article" date="2017" name="G3 (Bethesda)">
        <title>The Physical Genome Mapping of Anopheles albimanus Corrected Scaffold Misassemblies and Identified Interarm Rearrangements in Genus Anopheles.</title>
        <authorList>
            <person name="Artemov G.N."/>
            <person name="Peery A.N."/>
            <person name="Jiang X."/>
            <person name="Tu Z."/>
            <person name="Stegniy V.N."/>
            <person name="Sharakhova M.V."/>
            <person name="Sharakhov I.V."/>
        </authorList>
    </citation>
    <scope>NUCLEOTIDE SEQUENCE [LARGE SCALE GENOMIC DNA]</scope>
    <source>
        <strain evidence="1 2">ALBI9_A</strain>
    </source>
</reference>
<dbReference type="VEuPathDB" id="VectorBase:AALB20_029632"/>
<evidence type="ECO:0000313" key="1">
    <source>
        <dbReference type="EnsemblMetazoa" id="AALB006435-PA"/>
    </source>
</evidence>
<name>A0A182FIU0_ANOAL</name>
<accession>A0A182FIU0</accession>
<dbReference type="GeneID" id="118465728"/>
<organism evidence="1 2">
    <name type="scientific">Anopheles albimanus</name>
    <name type="common">New world malaria mosquito</name>
    <dbReference type="NCBI Taxonomy" id="7167"/>
    <lineage>
        <taxon>Eukaryota</taxon>
        <taxon>Metazoa</taxon>
        <taxon>Ecdysozoa</taxon>
        <taxon>Arthropoda</taxon>
        <taxon>Hexapoda</taxon>
        <taxon>Insecta</taxon>
        <taxon>Pterygota</taxon>
        <taxon>Neoptera</taxon>
        <taxon>Endopterygota</taxon>
        <taxon>Diptera</taxon>
        <taxon>Nematocera</taxon>
        <taxon>Culicoidea</taxon>
        <taxon>Culicidae</taxon>
        <taxon>Anophelinae</taxon>
        <taxon>Anopheles</taxon>
    </lineage>
</organism>